<organism evidence="1 2">
    <name type="scientific">Leifsonia soli</name>
    <dbReference type="NCBI Taxonomy" id="582665"/>
    <lineage>
        <taxon>Bacteria</taxon>
        <taxon>Bacillati</taxon>
        <taxon>Actinomycetota</taxon>
        <taxon>Actinomycetes</taxon>
        <taxon>Micrococcales</taxon>
        <taxon>Microbacteriaceae</taxon>
        <taxon>Leifsonia</taxon>
    </lineage>
</organism>
<dbReference type="EMBL" id="JACCBJ010000001">
    <property type="protein sequence ID" value="NYD75232.1"/>
    <property type="molecule type" value="Genomic_DNA"/>
</dbReference>
<comment type="caution">
    <text evidence="1">The sequence shown here is derived from an EMBL/GenBank/DDBJ whole genome shotgun (WGS) entry which is preliminary data.</text>
</comment>
<dbReference type="AlphaFoldDB" id="A0A852T310"/>
<dbReference type="Proteomes" id="UP000589620">
    <property type="component" value="Unassembled WGS sequence"/>
</dbReference>
<dbReference type="RefSeq" id="WP_179457230.1">
    <property type="nucleotide sequence ID" value="NZ_BAAAPX010000001.1"/>
</dbReference>
<sequence>MKRIHYASGSLLTGDDIADVIVRFAAALAQNNAAAEIHAPVVVDSGGTGEVLLLLGPASQMLAEDAEYSGAELRDESFVAEFEHRIAALAPQRATFVEHGTEDIPDVDLDLL</sequence>
<protein>
    <submittedName>
        <fullName evidence="1">Uncharacterized protein</fullName>
    </submittedName>
</protein>
<proteinExistence type="predicted"/>
<evidence type="ECO:0000313" key="1">
    <source>
        <dbReference type="EMBL" id="NYD75232.1"/>
    </source>
</evidence>
<name>A0A852T310_9MICO</name>
<gene>
    <name evidence="1" type="ORF">BJ963_002751</name>
</gene>
<accession>A0A852T310</accession>
<reference evidence="1 2" key="1">
    <citation type="submission" date="2020-07" db="EMBL/GenBank/DDBJ databases">
        <title>Sequencing the genomes of 1000 actinobacteria strains.</title>
        <authorList>
            <person name="Klenk H.-P."/>
        </authorList>
    </citation>
    <scope>NUCLEOTIDE SEQUENCE [LARGE SCALE GENOMIC DNA]</scope>
    <source>
        <strain evidence="1 2">DSM 23871</strain>
    </source>
</reference>
<evidence type="ECO:0000313" key="2">
    <source>
        <dbReference type="Proteomes" id="UP000589620"/>
    </source>
</evidence>
<keyword evidence="2" id="KW-1185">Reference proteome</keyword>